<proteinExistence type="predicted"/>
<dbReference type="EMBL" id="BLLF01001539">
    <property type="protein sequence ID" value="GFH19904.1"/>
    <property type="molecule type" value="Genomic_DNA"/>
</dbReference>
<name>A0A699ZMC1_HAELA</name>
<evidence type="ECO:0000313" key="2">
    <source>
        <dbReference type="Proteomes" id="UP000485058"/>
    </source>
</evidence>
<gene>
    <name evidence="1" type="ORF">HaLaN_16933</name>
</gene>
<accession>A0A699ZMC1</accession>
<sequence length="154" mass="15922">MAAGTGGVLTAQGPVSGCMLALRTIHRHGVAHGGVRADNILLQDCGNNPWLVADEVGGCQEGVQLVLVPRRILRKVQGVQLEQCWQQFSHAAAAAQSLRAALMRRKPGPQPGLCAALSGVEPGAAGQAAMVTPCLQSSWPCHDAAMATCSGHTL</sequence>
<keyword evidence="2" id="KW-1185">Reference proteome</keyword>
<organism evidence="1 2">
    <name type="scientific">Haematococcus lacustris</name>
    <name type="common">Green alga</name>
    <name type="synonym">Haematococcus pluvialis</name>
    <dbReference type="NCBI Taxonomy" id="44745"/>
    <lineage>
        <taxon>Eukaryota</taxon>
        <taxon>Viridiplantae</taxon>
        <taxon>Chlorophyta</taxon>
        <taxon>core chlorophytes</taxon>
        <taxon>Chlorophyceae</taxon>
        <taxon>CS clade</taxon>
        <taxon>Chlamydomonadales</taxon>
        <taxon>Haematococcaceae</taxon>
        <taxon>Haematococcus</taxon>
    </lineage>
</organism>
<protein>
    <submittedName>
        <fullName evidence="1">Uncharacterized protein</fullName>
    </submittedName>
</protein>
<evidence type="ECO:0000313" key="1">
    <source>
        <dbReference type="EMBL" id="GFH19904.1"/>
    </source>
</evidence>
<dbReference type="Proteomes" id="UP000485058">
    <property type="component" value="Unassembled WGS sequence"/>
</dbReference>
<reference evidence="1 2" key="1">
    <citation type="submission" date="2020-02" db="EMBL/GenBank/DDBJ databases">
        <title>Draft genome sequence of Haematococcus lacustris strain NIES-144.</title>
        <authorList>
            <person name="Morimoto D."/>
            <person name="Nakagawa S."/>
            <person name="Yoshida T."/>
            <person name="Sawayama S."/>
        </authorList>
    </citation>
    <scope>NUCLEOTIDE SEQUENCE [LARGE SCALE GENOMIC DNA]</scope>
    <source>
        <strain evidence="1 2">NIES-144</strain>
    </source>
</reference>
<comment type="caution">
    <text evidence="1">The sequence shown here is derived from an EMBL/GenBank/DDBJ whole genome shotgun (WGS) entry which is preliminary data.</text>
</comment>
<dbReference type="AlphaFoldDB" id="A0A699ZMC1"/>